<evidence type="ECO:0000313" key="2">
    <source>
        <dbReference type="EMBL" id="CAE8587468.1"/>
    </source>
</evidence>
<sequence>VLVAGAQAVLKHVGMTQDQSKRPIENLLPLENLWVSNQVSANVCILTLRGLRLEKDVRLKPYIAIKFAGSDKRLHTQDATDVHDNNQGADFYYNYTVNAVLPGPSSLQIQVWNRSPSLGLADTMLGTNHSLGLADEKMRIRLGDTMIGYTEIDLEDRWLTLYQKKLRAVTNRAFLMRSVSPDPFETDVVPRKAPKSQGQDSTARELAEVAPSAGRMSAKIGEVTGGALERVKVAVRPLSIGENNKEDEENKPSLAPTDPLPIETKFLQYEESQLSEQTAGTMRLW</sequence>
<organism evidence="2 3">
    <name type="scientific">Polarella glacialis</name>
    <name type="common">Dinoflagellate</name>
    <dbReference type="NCBI Taxonomy" id="89957"/>
    <lineage>
        <taxon>Eukaryota</taxon>
        <taxon>Sar</taxon>
        <taxon>Alveolata</taxon>
        <taxon>Dinophyceae</taxon>
        <taxon>Suessiales</taxon>
        <taxon>Suessiaceae</taxon>
        <taxon>Polarella</taxon>
    </lineage>
</organism>
<dbReference type="OrthoDB" id="440140at2759"/>
<protein>
    <recommendedName>
        <fullName evidence="4">C2 domain-containing protein</fullName>
    </recommendedName>
</protein>
<name>A0A813DMW0_POLGL</name>
<accession>A0A813DMW0</accession>
<dbReference type="EMBL" id="CAJNNV010002607">
    <property type="protein sequence ID" value="CAE8587468.1"/>
    <property type="molecule type" value="Genomic_DNA"/>
</dbReference>
<keyword evidence="3" id="KW-1185">Reference proteome</keyword>
<comment type="caution">
    <text evidence="2">The sequence shown here is derived from an EMBL/GenBank/DDBJ whole genome shotgun (WGS) entry which is preliminary data.</text>
</comment>
<evidence type="ECO:0000256" key="1">
    <source>
        <dbReference type="SAM" id="MobiDB-lite"/>
    </source>
</evidence>
<dbReference type="AlphaFoldDB" id="A0A813DMW0"/>
<feature type="non-terminal residue" evidence="2">
    <location>
        <position position="1"/>
    </location>
</feature>
<feature type="region of interest" description="Disordered" evidence="1">
    <location>
        <begin position="238"/>
        <end position="261"/>
    </location>
</feature>
<dbReference type="Proteomes" id="UP000654075">
    <property type="component" value="Unassembled WGS sequence"/>
</dbReference>
<reference evidence="2" key="1">
    <citation type="submission" date="2021-02" db="EMBL/GenBank/DDBJ databases">
        <authorList>
            <person name="Dougan E. K."/>
            <person name="Rhodes N."/>
            <person name="Thang M."/>
            <person name="Chan C."/>
        </authorList>
    </citation>
    <scope>NUCLEOTIDE SEQUENCE</scope>
</reference>
<evidence type="ECO:0008006" key="4">
    <source>
        <dbReference type="Google" id="ProtNLM"/>
    </source>
</evidence>
<evidence type="ECO:0000313" key="3">
    <source>
        <dbReference type="Proteomes" id="UP000654075"/>
    </source>
</evidence>
<gene>
    <name evidence="2" type="ORF">PGLA1383_LOCUS6305</name>
</gene>
<feature type="non-terminal residue" evidence="2">
    <location>
        <position position="285"/>
    </location>
</feature>
<proteinExistence type="predicted"/>